<feature type="compositionally biased region" description="Basic and acidic residues" evidence="1">
    <location>
        <begin position="180"/>
        <end position="192"/>
    </location>
</feature>
<reference evidence="3" key="1">
    <citation type="submission" date="2019-02" db="EMBL/GenBank/DDBJ databases">
        <authorList>
            <person name="Gruber-Vodicka R. H."/>
            <person name="Seah K. B. B."/>
        </authorList>
    </citation>
    <scope>NUCLEOTIDE SEQUENCE</scope>
    <source>
        <strain evidence="3">BECK_DK161</strain>
    </source>
</reference>
<evidence type="ECO:0000259" key="2">
    <source>
        <dbReference type="Pfam" id="PF05598"/>
    </source>
</evidence>
<sequence length="310" mass="34902">MQMNRAHEALSNIWNRFQTSLFPWLEEEIGPLTRKQQQLVEILEIAQVETYIPYAGRYPGRPPASRCAIARAFIAKAVYGMATTEILLDRLESDIRLRRICGWEKRSDIPSQATFSRAFAQLADSQLLERVHVGIINTHLGAQLIGHISRDSTGIVAREKPKKEVKEIEQKPKKKRGRPKKGEVRAKEPKRLDKQLAGMSLEEMKADLPTACDVGTKKDSKGYKHSWVGYKLHIDVADGSIPVSCLLTSASVHDSQVAIPLAEISKQRVINCWTKPLRGRISYPNLDKQEAKIRIPLSRAWPAPTTIDAV</sequence>
<evidence type="ECO:0000256" key="1">
    <source>
        <dbReference type="SAM" id="MobiDB-lite"/>
    </source>
</evidence>
<accession>A0A450T6C3</accession>
<name>A0A450T6C3_9GAMM</name>
<organism evidence="3">
    <name type="scientific">Candidatus Kentrum sp. DK</name>
    <dbReference type="NCBI Taxonomy" id="2126562"/>
    <lineage>
        <taxon>Bacteria</taxon>
        <taxon>Pseudomonadati</taxon>
        <taxon>Pseudomonadota</taxon>
        <taxon>Gammaproteobacteria</taxon>
        <taxon>Candidatus Kentrum</taxon>
    </lineage>
</organism>
<feature type="region of interest" description="Disordered" evidence="1">
    <location>
        <begin position="158"/>
        <end position="192"/>
    </location>
</feature>
<dbReference type="Pfam" id="PF05598">
    <property type="entry name" value="DUF772"/>
    <property type="match status" value="1"/>
</dbReference>
<feature type="domain" description="Transposase InsH N-terminal" evidence="2">
    <location>
        <begin position="52"/>
        <end position="119"/>
    </location>
</feature>
<proteinExistence type="predicted"/>
<gene>
    <name evidence="3" type="ORF">BECKDK2373C_GA0170839_109612</name>
</gene>
<feature type="compositionally biased region" description="Basic and acidic residues" evidence="1">
    <location>
        <begin position="158"/>
        <end position="171"/>
    </location>
</feature>
<dbReference type="AlphaFoldDB" id="A0A450T6C3"/>
<protein>
    <submittedName>
        <fullName evidence="3">Transposase domain (DUF772)</fullName>
    </submittedName>
</protein>
<dbReference type="InterPro" id="IPR008490">
    <property type="entry name" value="Transposase_InsH_N"/>
</dbReference>
<evidence type="ECO:0000313" key="3">
    <source>
        <dbReference type="EMBL" id="VFJ62390.1"/>
    </source>
</evidence>
<dbReference type="EMBL" id="CAADEY010000096">
    <property type="protein sequence ID" value="VFJ62390.1"/>
    <property type="molecule type" value="Genomic_DNA"/>
</dbReference>